<dbReference type="Gene3D" id="2.50.20.10">
    <property type="entry name" value="Lipoprotein localisation LolA/LolB/LppX"/>
    <property type="match status" value="1"/>
</dbReference>
<sequence length="182" mass="21066">VPIFAPIYMPLRAALLAVLLFPFALQAEDLLPEGSQLASTIRELVPEKNVEIRATMEVTVRERKRLNTDVVIKVEKLGQAEWQTTYTAKRDEEIPEYWRVHHEIGQPNRYEKKSGLAKRAEIYSSLAGSCFFIADLGMDFLHWPSQVVLKTQRRKSRLCYVLESRNLKPPKGEYHRVVSWVD</sequence>
<name>A0A381WK97_9ZZZZ</name>
<protein>
    <submittedName>
        <fullName evidence="1">Uncharacterized protein</fullName>
    </submittedName>
</protein>
<evidence type="ECO:0000313" key="1">
    <source>
        <dbReference type="EMBL" id="SVA52721.1"/>
    </source>
</evidence>
<dbReference type="EMBL" id="UINC01012018">
    <property type="protein sequence ID" value="SVA52721.1"/>
    <property type="molecule type" value="Genomic_DNA"/>
</dbReference>
<organism evidence="1">
    <name type="scientific">marine metagenome</name>
    <dbReference type="NCBI Taxonomy" id="408172"/>
    <lineage>
        <taxon>unclassified sequences</taxon>
        <taxon>metagenomes</taxon>
        <taxon>ecological metagenomes</taxon>
    </lineage>
</organism>
<feature type="non-terminal residue" evidence="1">
    <location>
        <position position="182"/>
    </location>
</feature>
<feature type="non-terminal residue" evidence="1">
    <location>
        <position position="1"/>
    </location>
</feature>
<reference evidence="1" key="1">
    <citation type="submission" date="2018-05" db="EMBL/GenBank/DDBJ databases">
        <authorList>
            <person name="Lanie J.A."/>
            <person name="Ng W.-L."/>
            <person name="Kazmierczak K.M."/>
            <person name="Andrzejewski T.M."/>
            <person name="Davidsen T.M."/>
            <person name="Wayne K.J."/>
            <person name="Tettelin H."/>
            <person name="Glass J.I."/>
            <person name="Rusch D."/>
            <person name="Podicherti R."/>
            <person name="Tsui H.-C.T."/>
            <person name="Winkler M.E."/>
        </authorList>
    </citation>
    <scope>NUCLEOTIDE SEQUENCE</scope>
</reference>
<accession>A0A381WK97</accession>
<dbReference type="AlphaFoldDB" id="A0A381WK97"/>
<proteinExistence type="predicted"/>
<gene>
    <name evidence="1" type="ORF">METZ01_LOCUS105575</name>
</gene>